<protein>
    <submittedName>
        <fullName evidence="1">YcfL family protein</fullName>
    </submittedName>
</protein>
<dbReference type="PROSITE" id="PS51257">
    <property type="entry name" value="PROKAR_LIPOPROTEIN"/>
    <property type="match status" value="1"/>
</dbReference>
<keyword evidence="2" id="KW-1185">Reference proteome</keyword>
<reference evidence="1 2" key="1">
    <citation type="submission" date="2023-11" db="EMBL/GenBank/DDBJ databases">
        <title>Plant-associative lifestyle of Vibrio porteresiae and its evolutionary dynamics.</title>
        <authorList>
            <person name="Rameshkumar N."/>
            <person name="Kirti K."/>
        </authorList>
    </citation>
    <scope>NUCLEOTIDE SEQUENCE [LARGE SCALE GENOMIC DNA]</scope>
    <source>
        <strain evidence="1 2">MSSRF30</strain>
    </source>
</reference>
<dbReference type="CDD" id="cd09030">
    <property type="entry name" value="DUF1425"/>
    <property type="match status" value="1"/>
</dbReference>
<dbReference type="Pfam" id="PF07233">
    <property type="entry name" value="DUF1425"/>
    <property type="match status" value="1"/>
</dbReference>
<dbReference type="Gene3D" id="2.60.40.3230">
    <property type="match status" value="1"/>
</dbReference>
<sequence>MKKWLGAVLAIGLLAGCAENTAGLQVDGANQRVLFGDHVLGDRLKVDEITTTQLNGHTRGVVRLTSHYKGDQFIQYRFYWYDAQGLEVNTQPSAWQQAIVRGGEDLTLSEVSIKPNGTQFRVQIRQFNQ</sequence>
<proteinExistence type="predicted"/>
<dbReference type="InterPro" id="IPR038483">
    <property type="entry name" value="YcfL-like_sf"/>
</dbReference>
<dbReference type="EMBL" id="CP138203">
    <property type="protein sequence ID" value="WPC73161.1"/>
    <property type="molecule type" value="Genomic_DNA"/>
</dbReference>
<gene>
    <name evidence="1" type="ORF">R8Z52_13680</name>
</gene>
<accession>A0ABZ0QB19</accession>
<dbReference type="RefSeq" id="WP_261892969.1">
    <property type="nucleotide sequence ID" value="NZ_AP024895.1"/>
</dbReference>
<dbReference type="InterPro" id="IPR010824">
    <property type="entry name" value="DUF1425"/>
</dbReference>
<organism evidence="1 2">
    <name type="scientific">Vibrio porteresiae DSM 19223</name>
    <dbReference type="NCBI Taxonomy" id="1123496"/>
    <lineage>
        <taxon>Bacteria</taxon>
        <taxon>Pseudomonadati</taxon>
        <taxon>Pseudomonadota</taxon>
        <taxon>Gammaproteobacteria</taxon>
        <taxon>Vibrionales</taxon>
        <taxon>Vibrionaceae</taxon>
        <taxon>Vibrio</taxon>
    </lineage>
</organism>
<evidence type="ECO:0000313" key="2">
    <source>
        <dbReference type="Proteomes" id="UP001304071"/>
    </source>
</evidence>
<evidence type="ECO:0000313" key="1">
    <source>
        <dbReference type="EMBL" id="WPC73161.1"/>
    </source>
</evidence>
<name>A0ABZ0QB19_9VIBR</name>
<dbReference type="Proteomes" id="UP001304071">
    <property type="component" value="Chromosome 1"/>
</dbReference>